<dbReference type="EMBL" id="CAUJNA010001001">
    <property type="protein sequence ID" value="CAJ1383290.1"/>
    <property type="molecule type" value="Genomic_DNA"/>
</dbReference>
<reference evidence="1" key="1">
    <citation type="submission" date="2023-08" db="EMBL/GenBank/DDBJ databases">
        <authorList>
            <person name="Chen Y."/>
            <person name="Shah S."/>
            <person name="Dougan E. K."/>
            <person name="Thang M."/>
            <person name="Chan C."/>
        </authorList>
    </citation>
    <scope>NUCLEOTIDE SEQUENCE</scope>
</reference>
<name>A0AA36IAT3_9DINO</name>
<evidence type="ECO:0000313" key="1">
    <source>
        <dbReference type="EMBL" id="CAJ1383290.1"/>
    </source>
</evidence>
<organism evidence="1 2">
    <name type="scientific">Effrenium voratum</name>
    <dbReference type="NCBI Taxonomy" id="2562239"/>
    <lineage>
        <taxon>Eukaryota</taxon>
        <taxon>Sar</taxon>
        <taxon>Alveolata</taxon>
        <taxon>Dinophyceae</taxon>
        <taxon>Suessiales</taxon>
        <taxon>Symbiodiniaceae</taxon>
        <taxon>Effrenium</taxon>
    </lineage>
</organism>
<proteinExistence type="predicted"/>
<gene>
    <name evidence="1" type="ORF">EVOR1521_LOCUS10448</name>
</gene>
<comment type="caution">
    <text evidence="1">The sequence shown here is derived from an EMBL/GenBank/DDBJ whole genome shotgun (WGS) entry which is preliminary data.</text>
</comment>
<dbReference type="Proteomes" id="UP001178507">
    <property type="component" value="Unassembled WGS sequence"/>
</dbReference>
<evidence type="ECO:0000313" key="2">
    <source>
        <dbReference type="Proteomes" id="UP001178507"/>
    </source>
</evidence>
<dbReference type="AlphaFoldDB" id="A0AA36IAT3"/>
<sequence>MEYEAACCNDPPSEECGAPPMMPLRAACCGHLAQGIARFSSEWDQLQRGLESAALELLRLVEASTCAACDPFQHAAEVAFSSVLAPVFRFGWSDLTDDGEFGLQAWRVSLLQAVLTWLTPWHHLAPQVRPL</sequence>
<keyword evidence="2" id="KW-1185">Reference proteome</keyword>
<accession>A0AA36IAT3</accession>
<protein>
    <submittedName>
        <fullName evidence="1">Uncharacterized protein</fullName>
    </submittedName>
</protein>